<dbReference type="InterPro" id="IPR001357">
    <property type="entry name" value="BRCT_dom"/>
</dbReference>
<feature type="compositionally biased region" description="Polar residues" evidence="1">
    <location>
        <begin position="828"/>
        <end position="843"/>
    </location>
</feature>
<feature type="region of interest" description="Disordered" evidence="1">
    <location>
        <begin position="1"/>
        <end position="22"/>
    </location>
</feature>
<feature type="compositionally biased region" description="Basic and acidic residues" evidence="1">
    <location>
        <begin position="679"/>
        <end position="709"/>
    </location>
</feature>
<gene>
    <name evidence="3" type="ORF">FGO68_gene83</name>
</gene>
<dbReference type="InterPro" id="IPR027421">
    <property type="entry name" value="DNA_pol_lamdba_lyase_dom_sf"/>
</dbReference>
<feature type="domain" description="BRCT" evidence="2">
    <location>
        <begin position="20"/>
        <end position="150"/>
    </location>
</feature>
<feature type="compositionally biased region" description="Basic and acidic residues" evidence="1">
    <location>
        <begin position="474"/>
        <end position="485"/>
    </location>
</feature>
<accession>A0A8J8NXM8</accession>
<comment type="caution">
    <text evidence="3">The sequence shown here is derived from an EMBL/GenBank/DDBJ whole genome shotgun (WGS) entry which is preliminary data.</text>
</comment>
<organism evidence="3 4">
    <name type="scientific">Halteria grandinella</name>
    <dbReference type="NCBI Taxonomy" id="5974"/>
    <lineage>
        <taxon>Eukaryota</taxon>
        <taxon>Sar</taxon>
        <taxon>Alveolata</taxon>
        <taxon>Ciliophora</taxon>
        <taxon>Intramacronucleata</taxon>
        <taxon>Spirotrichea</taxon>
        <taxon>Stichotrichia</taxon>
        <taxon>Sporadotrichida</taxon>
        <taxon>Halteriidae</taxon>
        <taxon>Halteria</taxon>
    </lineage>
</organism>
<dbReference type="SUPFAM" id="SSF52113">
    <property type="entry name" value="BRCT domain"/>
    <property type="match status" value="1"/>
</dbReference>
<feature type="compositionally biased region" description="Basic residues" evidence="1">
    <location>
        <begin position="180"/>
        <end position="193"/>
    </location>
</feature>
<dbReference type="Proteomes" id="UP000785679">
    <property type="component" value="Unassembled WGS sequence"/>
</dbReference>
<reference evidence="3" key="1">
    <citation type="submission" date="2019-06" db="EMBL/GenBank/DDBJ databases">
        <authorList>
            <person name="Zheng W."/>
        </authorList>
    </citation>
    <scope>NUCLEOTIDE SEQUENCE</scope>
    <source>
        <strain evidence="3">QDHG01</strain>
    </source>
</reference>
<feature type="compositionally biased region" description="Acidic residues" evidence="1">
    <location>
        <begin position="248"/>
        <end position="260"/>
    </location>
</feature>
<feature type="compositionally biased region" description="Basic and acidic residues" evidence="1">
    <location>
        <begin position="530"/>
        <end position="540"/>
    </location>
</feature>
<feature type="region of interest" description="Disordered" evidence="1">
    <location>
        <begin position="804"/>
        <end position="843"/>
    </location>
</feature>
<keyword evidence="4" id="KW-1185">Reference proteome</keyword>
<protein>
    <recommendedName>
        <fullName evidence="2">BRCT domain-containing protein</fullName>
    </recommendedName>
</protein>
<dbReference type="Gene3D" id="1.10.150.110">
    <property type="entry name" value="DNA polymerase beta, N-terminal domain-like"/>
    <property type="match status" value="1"/>
</dbReference>
<evidence type="ECO:0000313" key="4">
    <source>
        <dbReference type="Proteomes" id="UP000785679"/>
    </source>
</evidence>
<evidence type="ECO:0000259" key="2">
    <source>
        <dbReference type="PROSITE" id="PS50172"/>
    </source>
</evidence>
<sequence>MRNYEVGGERYQQRREAQSTQEPVFRGIRALFLNDLLSRGGRHSNEQAEEVMRQFRDHGGRTLNVGKIDSKNYMDALKWVDYLVIDDNKLSQRSMDQISDRLQMPQEELQKILQMGTDQKGAAGIQVINSDWVQDCLDSRRLLNDKNYLISLPSFRGKQRDYDDDEDEYRFGNEDTAYSRKARQNRPQSKGRRLSFDEGHNQSQDQEARDKRARSLKRIGTQSPFRNKDGSLDRRRVNSQNRRRGGDNEELFGTESEYEDDQRRSHGQSKSGHLNKQHDRDEFRNKDGSLDRRRVVPRMLQQRGRQQESDNEEEGRNATRTQRHAQGRSQQNRLKGQEDEDFHAQRQRAGRSSKRSQHEMVNKDGTEDLRKYGPFNVDRAPTGKFVPKGSIRNPKDTYPDSKSKSRQQRGANRENQDDRRRSQSRRSVGKHELARNKDGSIDLRQFGPFNVDRSPSGQLVPKGSVRNPVDSYDESDKKIHDELRKQGISKNEQIHRGAGSRTRRQTMEESEEENERDQRGRSSRQSQARKPREGKEDLRRFGPFNVDRAPTGQLVPKGSIAHPIQSYPDSKTKLQRNQNQRGSNEDDRERRGQGRGSQRRTSRQGGDEDKETMNKDGTEDLRKYGPFNVARAPTGQFVPKGSIKNPIEEFESPEEKIREQKGSDDEAVRRAGQSQKDSGQQRRADQSEFDRNPYNRRRQDETDKQDQRQQNKNKRQYEQSPESDDNKQASNKKRPQNERLTSQLESLMRQFEGRGDNQRKVELQKAVNMIRQKDMPIEDLDHFEEEFPEASDFIKEKVEEFFERGQINKDQGSGKQDRGQEKKESRQEITAAQPETQSQTQKQ</sequence>
<feature type="compositionally biased region" description="Basic and acidic residues" evidence="1">
    <location>
        <begin position="276"/>
        <end position="294"/>
    </location>
</feature>
<feature type="compositionally biased region" description="Basic and acidic residues" evidence="1">
    <location>
        <begin position="226"/>
        <end position="236"/>
    </location>
</feature>
<feature type="compositionally biased region" description="Basic and acidic residues" evidence="1">
    <location>
        <begin position="815"/>
        <end position="827"/>
    </location>
</feature>
<feature type="compositionally biased region" description="Basic and acidic residues" evidence="1">
    <location>
        <begin position="356"/>
        <end position="371"/>
    </location>
</feature>
<evidence type="ECO:0000313" key="3">
    <source>
        <dbReference type="EMBL" id="TNV83947.1"/>
    </source>
</evidence>
<feature type="region of interest" description="Disordered" evidence="1">
    <location>
        <begin position="157"/>
        <end position="760"/>
    </location>
</feature>
<dbReference type="EMBL" id="RRYP01003288">
    <property type="protein sequence ID" value="TNV83947.1"/>
    <property type="molecule type" value="Genomic_DNA"/>
</dbReference>
<proteinExistence type="predicted"/>
<dbReference type="AlphaFoldDB" id="A0A8J8NXM8"/>
<feature type="compositionally biased region" description="Basic and acidic residues" evidence="1">
    <location>
        <begin position="751"/>
        <end position="760"/>
    </location>
</feature>
<feature type="compositionally biased region" description="Basic and acidic residues" evidence="1">
    <location>
        <begin position="7"/>
        <end position="17"/>
    </location>
</feature>
<feature type="compositionally biased region" description="Basic residues" evidence="1">
    <location>
        <begin position="345"/>
        <end position="355"/>
    </location>
</feature>
<dbReference type="SUPFAM" id="SSF47802">
    <property type="entry name" value="DNA polymerase beta, N-terminal domain-like"/>
    <property type="match status" value="1"/>
</dbReference>
<dbReference type="PROSITE" id="PS50172">
    <property type="entry name" value="BRCT"/>
    <property type="match status" value="1"/>
</dbReference>
<dbReference type="InterPro" id="IPR036420">
    <property type="entry name" value="BRCT_dom_sf"/>
</dbReference>
<feature type="compositionally biased region" description="Basic and acidic residues" evidence="1">
    <location>
        <begin position="583"/>
        <end position="592"/>
    </location>
</feature>
<name>A0A8J8NXM8_HALGN</name>
<feature type="compositionally biased region" description="Basic and acidic residues" evidence="1">
    <location>
        <begin position="194"/>
        <end position="210"/>
    </location>
</feature>
<dbReference type="Gene3D" id="3.40.50.10190">
    <property type="entry name" value="BRCT domain"/>
    <property type="match status" value="1"/>
</dbReference>
<feature type="compositionally biased region" description="Basic and acidic residues" evidence="1">
    <location>
        <begin position="605"/>
        <end position="623"/>
    </location>
</feature>
<feature type="compositionally biased region" description="Basic and acidic residues" evidence="1">
    <location>
        <begin position="393"/>
        <end position="403"/>
    </location>
</feature>
<feature type="compositionally biased region" description="Basic and acidic residues" evidence="1">
    <location>
        <begin position="653"/>
        <end position="669"/>
    </location>
</feature>
<dbReference type="OrthoDB" id="10671682at2759"/>
<feature type="compositionally biased region" description="Basic and acidic residues" evidence="1">
    <location>
        <begin position="429"/>
        <end position="441"/>
    </location>
</feature>
<feature type="compositionally biased region" description="Basic and acidic residues" evidence="1">
    <location>
        <begin position="411"/>
        <end position="421"/>
    </location>
</feature>
<evidence type="ECO:0000256" key="1">
    <source>
        <dbReference type="SAM" id="MobiDB-lite"/>
    </source>
</evidence>